<evidence type="ECO:0000313" key="5">
    <source>
        <dbReference type="EMBL" id="ROV59355.1"/>
    </source>
</evidence>
<protein>
    <submittedName>
        <fullName evidence="5">Glycosyltransferase</fullName>
    </submittedName>
</protein>
<dbReference type="PANTHER" id="PTHR12526">
    <property type="entry name" value="GLYCOSYLTRANSFERASE"/>
    <property type="match status" value="1"/>
</dbReference>
<dbReference type="Proteomes" id="UP000278792">
    <property type="component" value="Unassembled WGS sequence"/>
</dbReference>
<gene>
    <name evidence="5" type="ORF">EGH82_13985</name>
</gene>
<feature type="domain" description="Glycosyltransferase subfamily 4-like N-terminal" evidence="3">
    <location>
        <begin position="50"/>
        <end position="188"/>
    </location>
</feature>
<dbReference type="CDD" id="cd03801">
    <property type="entry name" value="GT4_PimA-like"/>
    <property type="match status" value="1"/>
</dbReference>
<sequence length="385" mass="44069">MKPRMVTRLMRGFLCGRQPINSRNFLNNMHICHLSTVHRSDDVRIFQKQCRSLVLNDFRVSFVVPDDEDREEDGVHIVVIERNMSKFARLFVQPFKVLNKALKIKADIYQFHDYELWLVGFILKLLGKKVVADIHEDVPGQLLQRTWIPTILRGFLSKVALNLENTLARFMSGIITADEVLARRFSSLNGNVTAIENYPILIEIPAENLHDNFVVKNFGGVFDERCAHTVIGASKIVSDTMFEIGGGIASSYQDLAWQSDNCLYLGRVPSNDIYQHYVDADVLVVMFSDAPNHQDIKSNRLFESMYAERPIVVSNLPKWKNFIDTHECGLVVDPDSPEQLAEAIEYLKQNPDLAVEMGRRGKQAVLKGYSWESQATKLTEFYRQI</sequence>
<dbReference type="InterPro" id="IPR055259">
    <property type="entry name" value="YkvP/CgeB_Glyco_trans-like"/>
</dbReference>
<dbReference type="Pfam" id="PF13524">
    <property type="entry name" value="Glyco_trans_1_2"/>
    <property type="match status" value="1"/>
</dbReference>
<evidence type="ECO:0000256" key="1">
    <source>
        <dbReference type="ARBA" id="ARBA00022676"/>
    </source>
</evidence>
<evidence type="ECO:0000259" key="3">
    <source>
        <dbReference type="Pfam" id="PF13439"/>
    </source>
</evidence>
<organism evidence="5 6">
    <name type="scientific">Vibrio ponticus</name>
    <dbReference type="NCBI Taxonomy" id="265668"/>
    <lineage>
        <taxon>Bacteria</taxon>
        <taxon>Pseudomonadati</taxon>
        <taxon>Pseudomonadota</taxon>
        <taxon>Gammaproteobacteria</taxon>
        <taxon>Vibrionales</taxon>
        <taxon>Vibrionaceae</taxon>
        <taxon>Vibrio</taxon>
    </lineage>
</organism>
<dbReference type="Gene3D" id="3.40.50.2000">
    <property type="entry name" value="Glycogen Phosphorylase B"/>
    <property type="match status" value="2"/>
</dbReference>
<reference evidence="5 6" key="1">
    <citation type="submission" date="2018-11" db="EMBL/GenBank/DDBJ databases">
        <title>Vibrio ponticus strain CAIM 1751 pathogenic for the snapper Lutjanus guttatus.</title>
        <authorList>
            <person name="Soto-Rodriguez S."/>
            <person name="Lozano-Olvera R."/>
            <person name="Gomez-Gil B."/>
        </authorList>
    </citation>
    <scope>NUCLEOTIDE SEQUENCE [LARGE SCALE GENOMIC DNA]</scope>
    <source>
        <strain evidence="5 6">CAIM 1751</strain>
    </source>
</reference>
<feature type="domain" description="Spore protein YkvP/CgeB glycosyl transferase-like" evidence="4">
    <location>
        <begin position="242"/>
        <end position="378"/>
    </location>
</feature>
<comment type="caution">
    <text evidence="5">The sequence shown here is derived from an EMBL/GenBank/DDBJ whole genome shotgun (WGS) entry which is preliminary data.</text>
</comment>
<keyword evidence="2 5" id="KW-0808">Transferase</keyword>
<dbReference type="PANTHER" id="PTHR12526:SF629">
    <property type="entry name" value="TEICHURONIC ACID BIOSYNTHESIS GLYCOSYLTRANSFERASE TUAH-RELATED"/>
    <property type="match status" value="1"/>
</dbReference>
<accession>A0A3N3DXT2</accession>
<dbReference type="GO" id="GO:0016757">
    <property type="term" value="F:glycosyltransferase activity"/>
    <property type="evidence" value="ECO:0007669"/>
    <property type="project" value="UniProtKB-KW"/>
</dbReference>
<proteinExistence type="predicted"/>
<name>A0A3N3DXT2_9VIBR</name>
<dbReference type="Pfam" id="PF13439">
    <property type="entry name" value="Glyco_transf_4"/>
    <property type="match status" value="1"/>
</dbReference>
<dbReference type="InterPro" id="IPR028098">
    <property type="entry name" value="Glyco_trans_4-like_N"/>
</dbReference>
<dbReference type="EMBL" id="RKIK01000043">
    <property type="protein sequence ID" value="ROV59355.1"/>
    <property type="molecule type" value="Genomic_DNA"/>
</dbReference>
<evidence type="ECO:0000313" key="6">
    <source>
        <dbReference type="Proteomes" id="UP000278792"/>
    </source>
</evidence>
<dbReference type="AlphaFoldDB" id="A0A3N3DXT2"/>
<keyword evidence="1" id="KW-0328">Glycosyltransferase</keyword>
<evidence type="ECO:0000259" key="4">
    <source>
        <dbReference type="Pfam" id="PF13524"/>
    </source>
</evidence>
<dbReference type="SUPFAM" id="SSF53756">
    <property type="entry name" value="UDP-Glycosyltransferase/glycogen phosphorylase"/>
    <property type="match status" value="1"/>
</dbReference>
<evidence type="ECO:0000256" key="2">
    <source>
        <dbReference type="ARBA" id="ARBA00022679"/>
    </source>
</evidence>